<dbReference type="EMBL" id="CAKLBY020000320">
    <property type="protein sequence ID" value="CAK7945227.1"/>
    <property type="molecule type" value="Genomic_DNA"/>
</dbReference>
<evidence type="ECO:0000256" key="1">
    <source>
        <dbReference type="SAM" id="MobiDB-lite"/>
    </source>
</evidence>
<dbReference type="AlphaFoldDB" id="A0AAV1VHR4"/>
<gene>
    <name evidence="2" type="ORF">PM001_LOCUS30377</name>
</gene>
<protein>
    <submittedName>
        <fullName evidence="2">Uncharacterized protein</fullName>
    </submittedName>
</protein>
<evidence type="ECO:0000313" key="3">
    <source>
        <dbReference type="Proteomes" id="UP001162060"/>
    </source>
</evidence>
<feature type="region of interest" description="Disordered" evidence="1">
    <location>
        <begin position="49"/>
        <end position="71"/>
    </location>
</feature>
<comment type="caution">
    <text evidence="2">The sequence shown here is derived from an EMBL/GenBank/DDBJ whole genome shotgun (WGS) entry which is preliminary data.</text>
</comment>
<name>A0AAV1VHR4_9STRA</name>
<sequence length="142" mass="16275">MGNMRMKALRQDFRLGCPRVPSARQQRRWPGLPKGLGLLPAGHISHQYVSEEDEEPIEVRPSKRPALSSMTRTSFNAPRWCDSMNEDDQNEADEVLTRATYLSAASLMLFNGNHWKTWRAKICPSYRFPEPYAIGGRLLINE</sequence>
<dbReference type="Proteomes" id="UP001162060">
    <property type="component" value="Unassembled WGS sequence"/>
</dbReference>
<proteinExistence type="predicted"/>
<accession>A0AAV1VHR4</accession>
<reference evidence="2" key="1">
    <citation type="submission" date="2024-01" db="EMBL/GenBank/DDBJ databases">
        <authorList>
            <person name="Webb A."/>
        </authorList>
    </citation>
    <scope>NUCLEOTIDE SEQUENCE</scope>
    <source>
        <strain evidence="2">Pm1</strain>
    </source>
</reference>
<evidence type="ECO:0000313" key="2">
    <source>
        <dbReference type="EMBL" id="CAK7945227.1"/>
    </source>
</evidence>
<organism evidence="2 3">
    <name type="scientific">Peronospora matthiolae</name>
    <dbReference type="NCBI Taxonomy" id="2874970"/>
    <lineage>
        <taxon>Eukaryota</taxon>
        <taxon>Sar</taxon>
        <taxon>Stramenopiles</taxon>
        <taxon>Oomycota</taxon>
        <taxon>Peronosporomycetes</taxon>
        <taxon>Peronosporales</taxon>
        <taxon>Peronosporaceae</taxon>
        <taxon>Peronospora</taxon>
    </lineage>
</organism>